<dbReference type="InterPro" id="IPR036425">
    <property type="entry name" value="MoaB/Mog-like_dom_sf"/>
</dbReference>
<dbReference type="Pfam" id="PF00994">
    <property type="entry name" value="MoCF_biosynth"/>
    <property type="match status" value="1"/>
</dbReference>
<dbReference type="PANTHER" id="PTHR13939">
    <property type="entry name" value="NICOTINAMIDE-NUCLEOTIDE AMIDOHYDROLASE PNCC"/>
    <property type="match status" value="1"/>
</dbReference>
<evidence type="ECO:0000259" key="1">
    <source>
        <dbReference type="SMART" id="SM00852"/>
    </source>
</evidence>
<dbReference type="InterPro" id="IPR050101">
    <property type="entry name" value="CinA"/>
</dbReference>
<sequence length="240" mass="25554">MSNPTAAILVIGDEILSGRTRDENMYYLAGVLSAHGIDLREVRVVPDDQSAIVEGVNALRCAYEHVFTSGGIGPTHDDITADAIATAFGVPIVVDPEAEERIRGYCAKRGMTYTVEEQRMARIPAGATLITNELSGAPGFTVENVHVMAGVPVIFRAMVGAVLPGLAQGRPLTVRDYRVQRPESSIAGELRTLAESYGDLTIGSYPSMLEGRSGTTIVVRGLDADRVTEAISALHDAFPA</sequence>
<name>A0A5Q2FC26_9ACTN</name>
<gene>
    <name evidence="2" type="ORF">Rai3103_14320</name>
</gene>
<dbReference type="InterPro" id="IPR056596">
    <property type="entry name" value="FLAD1_M"/>
</dbReference>
<protein>
    <submittedName>
        <fullName evidence="2">Competence/damage-inducible protein A</fullName>
    </submittedName>
</protein>
<reference evidence="2 3" key="1">
    <citation type="submission" date="2019-10" db="EMBL/GenBank/DDBJ databases">
        <title>Genomic analysis of Raineyella sp. CBA3103.</title>
        <authorList>
            <person name="Roh S.W."/>
        </authorList>
    </citation>
    <scope>NUCLEOTIDE SEQUENCE [LARGE SCALE GENOMIC DNA]</scope>
    <source>
        <strain evidence="2 3">CBA3103</strain>
    </source>
</reference>
<dbReference type="Pfam" id="PF24102">
    <property type="entry name" value="FLAD1_M"/>
    <property type="match status" value="1"/>
</dbReference>
<dbReference type="Gene3D" id="3.40.980.10">
    <property type="entry name" value="MoaB/Mog-like domain"/>
    <property type="match status" value="1"/>
</dbReference>
<dbReference type="Proteomes" id="UP000386847">
    <property type="component" value="Chromosome"/>
</dbReference>
<dbReference type="CDD" id="cd00885">
    <property type="entry name" value="cinA"/>
    <property type="match status" value="1"/>
</dbReference>
<dbReference type="KEGG" id="rain:Rai3103_14320"/>
<keyword evidence="3" id="KW-1185">Reference proteome</keyword>
<dbReference type="RefSeq" id="WP_153573139.1">
    <property type="nucleotide sequence ID" value="NZ_CP045725.1"/>
</dbReference>
<dbReference type="InterPro" id="IPR001453">
    <property type="entry name" value="MoaB/Mog_dom"/>
</dbReference>
<feature type="domain" description="MoaB/Mog" evidence="1">
    <location>
        <begin position="7"/>
        <end position="169"/>
    </location>
</feature>
<dbReference type="AlphaFoldDB" id="A0A5Q2FC26"/>
<dbReference type="PANTHER" id="PTHR13939:SF0">
    <property type="entry name" value="NMN AMIDOHYDROLASE-LIKE PROTEIN YFAY"/>
    <property type="match status" value="1"/>
</dbReference>
<evidence type="ECO:0000313" key="2">
    <source>
        <dbReference type="EMBL" id="QGF24610.1"/>
    </source>
</evidence>
<evidence type="ECO:0000313" key="3">
    <source>
        <dbReference type="Proteomes" id="UP000386847"/>
    </source>
</evidence>
<accession>A0A5Q2FC26</accession>
<dbReference type="EMBL" id="CP045725">
    <property type="protein sequence ID" value="QGF24610.1"/>
    <property type="molecule type" value="Genomic_DNA"/>
</dbReference>
<proteinExistence type="predicted"/>
<organism evidence="2 3">
    <name type="scientific">Raineyella fluvialis</name>
    <dbReference type="NCBI Taxonomy" id="2662261"/>
    <lineage>
        <taxon>Bacteria</taxon>
        <taxon>Bacillati</taxon>
        <taxon>Actinomycetota</taxon>
        <taxon>Actinomycetes</taxon>
        <taxon>Propionibacteriales</taxon>
        <taxon>Propionibacteriaceae</taxon>
        <taxon>Raineyella</taxon>
    </lineage>
</organism>
<dbReference type="SMART" id="SM00852">
    <property type="entry name" value="MoCF_biosynth"/>
    <property type="match status" value="1"/>
</dbReference>
<dbReference type="SUPFAM" id="SSF53218">
    <property type="entry name" value="Molybdenum cofactor biosynthesis proteins"/>
    <property type="match status" value="1"/>
</dbReference>